<dbReference type="Proteomes" id="UP000799766">
    <property type="component" value="Unassembled WGS sequence"/>
</dbReference>
<feature type="region of interest" description="Disordered" evidence="1">
    <location>
        <begin position="1"/>
        <end position="84"/>
    </location>
</feature>
<feature type="region of interest" description="Disordered" evidence="1">
    <location>
        <begin position="477"/>
        <end position="512"/>
    </location>
</feature>
<feature type="compositionally biased region" description="Polar residues" evidence="1">
    <location>
        <begin position="45"/>
        <end position="54"/>
    </location>
</feature>
<sequence>MASTAPYYTAPGTRPGASGNDRFPNPPTGSLGADGSAEYDGASASMPSQAQQIHPNLENYRPSQTTESSYGPYESIYGGNVPGNNPQLRELLEAVTSAAGHEQSRTPLARRGSKRRAGAMGPEGDNGTGAASRKSHRKGLSSGIAEEGAEFNIASSANDSMAGFVGREHAPSSPTPSVSLLPTTAPAVATSFHESQSATAATPPPPPPPAYTPQAHQHSSTPPNTTTTPTASTPGARPSTIHSSAALFRQPSNLSSKKPTRPPMSRLFSSLHLSAESFLQLQAEAKAYMLDPAHPERRQCVGNRGAADADMTKLKLFNCVRDFLEEEGAGERFFSAEARARDATKAAAEGLVVPPDEEGGGGGGQGDGGGTPAGNEQEEAGRRKPEKERRWMWPEDGNKIVSLVTPLLRRMVTNERQRMYAIETRKGGAAGKKAKDDAAATAAAAAAAAAEVENREAAAQGGAAEDEGHNIQATLVDPAFPPQTTNTDPEQSENTANNNDNSSNQNGMADPTSASLEKMEYSALSISHAVASTPPVELFFVREGAPHVELYPPYYIHSTTNLADISYGALRAHVIVLLGHLINAGELVQTLAVNEKVIAEAAADPVARASKEGIPPFKLLVQAHQLRPLDDEDAWKAAVDEILSSPWLKKQARVVVHVIWNLPEAAQPPRPLVSENRMFLDT</sequence>
<gene>
    <name evidence="2" type="ORF">BDY21DRAFT_86427</name>
</gene>
<keyword evidence="3" id="KW-1185">Reference proteome</keyword>
<dbReference type="AlphaFoldDB" id="A0A6A6PCG0"/>
<feature type="compositionally biased region" description="Gly residues" evidence="1">
    <location>
        <begin position="360"/>
        <end position="372"/>
    </location>
</feature>
<dbReference type="EMBL" id="MU001671">
    <property type="protein sequence ID" value="KAF2461437.1"/>
    <property type="molecule type" value="Genomic_DNA"/>
</dbReference>
<feature type="region of interest" description="Disordered" evidence="1">
    <location>
        <begin position="190"/>
        <end position="265"/>
    </location>
</feature>
<feature type="compositionally biased region" description="Pro residues" evidence="1">
    <location>
        <begin position="202"/>
        <end position="211"/>
    </location>
</feature>
<dbReference type="OrthoDB" id="5373017at2759"/>
<organism evidence="2 3">
    <name type="scientific">Lineolata rhizophorae</name>
    <dbReference type="NCBI Taxonomy" id="578093"/>
    <lineage>
        <taxon>Eukaryota</taxon>
        <taxon>Fungi</taxon>
        <taxon>Dikarya</taxon>
        <taxon>Ascomycota</taxon>
        <taxon>Pezizomycotina</taxon>
        <taxon>Dothideomycetes</taxon>
        <taxon>Dothideomycetes incertae sedis</taxon>
        <taxon>Lineolatales</taxon>
        <taxon>Lineolataceae</taxon>
        <taxon>Lineolata</taxon>
    </lineage>
</organism>
<feature type="compositionally biased region" description="Basic and acidic residues" evidence="1">
    <location>
        <begin position="379"/>
        <end position="393"/>
    </location>
</feature>
<proteinExistence type="predicted"/>
<evidence type="ECO:0000256" key="1">
    <source>
        <dbReference type="SAM" id="MobiDB-lite"/>
    </source>
</evidence>
<feature type="compositionally biased region" description="Low complexity" evidence="1">
    <location>
        <begin position="219"/>
        <end position="240"/>
    </location>
</feature>
<evidence type="ECO:0000313" key="3">
    <source>
        <dbReference type="Proteomes" id="UP000799766"/>
    </source>
</evidence>
<feature type="compositionally biased region" description="Low complexity" evidence="1">
    <location>
        <begin position="492"/>
        <end position="506"/>
    </location>
</feature>
<accession>A0A6A6PCG0</accession>
<reference evidence="2" key="1">
    <citation type="journal article" date="2020" name="Stud. Mycol.">
        <title>101 Dothideomycetes genomes: a test case for predicting lifestyles and emergence of pathogens.</title>
        <authorList>
            <person name="Haridas S."/>
            <person name="Albert R."/>
            <person name="Binder M."/>
            <person name="Bloem J."/>
            <person name="Labutti K."/>
            <person name="Salamov A."/>
            <person name="Andreopoulos B."/>
            <person name="Baker S."/>
            <person name="Barry K."/>
            <person name="Bills G."/>
            <person name="Bluhm B."/>
            <person name="Cannon C."/>
            <person name="Castanera R."/>
            <person name="Culley D."/>
            <person name="Daum C."/>
            <person name="Ezra D."/>
            <person name="Gonzalez J."/>
            <person name="Henrissat B."/>
            <person name="Kuo A."/>
            <person name="Liang C."/>
            <person name="Lipzen A."/>
            <person name="Lutzoni F."/>
            <person name="Magnuson J."/>
            <person name="Mondo S."/>
            <person name="Nolan M."/>
            <person name="Ohm R."/>
            <person name="Pangilinan J."/>
            <person name="Park H.-J."/>
            <person name="Ramirez L."/>
            <person name="Alfaro M."/>
            <person name="Sun H."/>
            <person name="Tritt A."/>
            <person name="Yoshinaga Y."/>
            <person name="Zwiers L.-H."/>
            <person name="Turgeon B."/>
            <person name="Goodwin S."/>
            <person name="Spatafora J."/>
            <person name="Crous P."/>
            <person name="Grigoriev I."/>
        </authorList>
    </citation>
    <scope>NUCLEOTIDE SEQUENCE</scope>
    <source>
        <strain evidence="2">ATCC 16933</strain>
    </source>
</reference>
<feature type="region of interest" description="Disordered" evidence="1">
    <location>
        <begin position="162"/>
        <end position="181"/>
    </location>
</feature>
<feature type="compositionally biased region" description="Low complexity" evidence="1">
    <location>
        <begin position="171"/>
        <end position="181"/>
    </location>
</feature>
<name>A0A6A6PCG0_9PEZI</name>
<feature type="region of interest" description="Disordered" evidence="1">
    <location>
        <begin position="350"/>
        <end position="393"/>
    </location>
</feature>
<feature type="region of interest" description="Disordered" evidence="1">
    <location>
        <begin position="97"/>
        <end position="146"/>
    </location>
</feature>
<evidence type="ECO:0000313" key="2">
    <source>
        <dbReference type="EMBL" id="KAF2461437.1"/>
    </source>
</evidence>
<protein>
    <submittedName>
        <fullName evidence="2">Uncharacterized protein</fullName>
    </submittedName>
</protein>